<dbReference type="InterPro" id="IPR014729">
    <property type="entry name" value="Rossmann-like_a/b/a_fold"/>
</dbReference>
<dbReference type="PANTHER" id="PTHR46268">
    <property type="entry name" value="STRESS RESPONSE PROTEIN NHAX"/>
    <property type="match status" value="1"/>
</dbReference>
<evidence type="ECO:0000256" key="2">
    <source>
        <dbReference type="SAM" id="Coils"/>
    </source>
</evidence>
<dbReference type="STRING" id="454006.SAMN05421825_2512"/>
<name>A0A1G7R066_9FLAO</name>
<evidence type="ECO:0000259" key="3">
    <source>
        <dbReference type="Pfam" id="PF00582"/>
    </source>
</evidence>
<organism evidence="4 5">
    <name type="scientific">Epilithonimonas hungarica</name>
    <dbReference type="NCBI Taxonomy" id="454006"/>
    <lineage>
        <taxon>Bacteria</taxon>
        <taxon>Pseudomonadati</taxon>
        <taxon>Bacteroidota</taxon>
        <taxon>Flavobacteriia</taxon>
        <taxon>Flavobacteriales</taxon>
        <taxon>Weeksellaceae</taxon>
        <taxon>Chryseobacterium group</taxon>
        <taxon>Epilithonimonas</taxon>
    </lineage>
</organism>
<dbReference type="InterPro" id="IPR006016">
    <property type="entry name" value="UspA"/>
</dbReference>
<comment type="similarity">
    <text evidence="1">Belongs to the universal stress protein A family.</text>
</comment>
<evidence type="ECO:0000313" key="5">
    <source>
        <dbReference type="Proteomes" id="UP000199203"/>
    </source>
</evidence>
<dbReference type="EMBL" id="FNBH01000003">
    <property type="protein sequence ID" value="SDG04172.1"/>
    <property type="molecule type" value="Genomic_DNA"/>
</dbReference>
<feature type="coiled-coil region" evidence="2">
    <location>
        <begin position="58"/>
        <end position="85"/>
    </location>
</feature>
<dbReference type="Proteomes" id="UP000199203">
    <property type="component" value="Unassembled WGS sequence"/>
</dbReference>
<dbReference type="CDD" id="cd00293">
    <property type="entry name" value="USP-like"/>
    <property type="match status" value="1"/>
</dbReference>
<dbReference type="InterPro" id="IPR006015">
    <property type="entry name" value="Universal_stress_UspA"/>
</dbReference>
<evidence type="ECO:0000313" key="4">
    <source>
        <dbReference type="EMBL" id="SDG04172.1"/>
    </source>
</evidence>
<protein>
    <submittedName>
        <fullName evidence="4">Nucleotide-binding universal stress protein, UspA family</fullName>
    </submittedName>
</protein>
<dbReference type="SUPFAM" id="SSF52402">
    <property type="entry name" value="Adenine nucleotide alpha hydrolases-like"/>
    <property type="match status" value="2"/>
</dbReference>
<accession>A0A1G7R066</accession>
<dbReference type="RefSeq" id="WP_089873791.1">
    <property type="nucleotide sequence ID" value="NZ_FNBH01000003.1"/>
</dbReference>
<dbReference type="PRINTS" id="PR01438">
    <property type="entry name" value="UNVRSLSTRESS"/>
</dbReference>
<dbReference type="Pfam" id="PF00582">
    <property type="entry name" value="Usp"/>
    <property type="match status" value="1"/>
</dbReference>
<keyword evidence="2" id="KW-0175">Coiled coil</keyword>
<dbReference type="AlphaFoldDB" id="A0A1G7R066"/>
<evidence type="ECO:0000256" key="1">
    <source>
        <dbReference type="ARBA" id="ARBA00008791"/>
    </source>
</evidence>
<keyword evidence="5" id="KW-1185">Reference proteome</keyword>
<dbReference type="PANTHER" id="PTHR46268:SF6">
    <property type="entry name" value="UNIVERSAL STRESS PROTEIN UP12"/>
    <property type="match status" value="1"/>
</dbReference>
<dbReference type="OrthoDB" id="9788959at2"/>
<proteinExistence type="inferred from homology"/>
<dbReference type="Gene3D" id="3.40.50.620">
    <property type="entry name" value="HUPs"/>
    <property type="match status" value="2"/>
</dbReference>
<sequence length="293" mass="33397">MRTILVATDFSKASKNAANYALHLASPLKANIELCHAFSLPSESPMLGQISWVLYEYPELVEENNKELKKQVKDLEQKENKLLGDEAFPFHPSVDYLSEVGDTIKVINDMASHKNTILIVMGMTGAGTIKRFFLGSNSIQMIDKTKYPLLLIPENHKYKPITKIAFSTDLNKKDVKTAQSLINFAKYFNAELLITHILQSTNDVTEDRNYEHTKEKFLKNLDGKYCYNCIYSENVDYGLDILKNKDIDILVMGHQQRGFFESLIKSSHAVKQAEHMQIPLLIIPESADTVFRF</sequence>
<reference evidence="5" key="1">
    <citation type="submission" date="2016-10" db="EMBL/GenBank/DDBJ databases">
        <authorList>
            <person name="Varghese N."/>
            <person name="Submissions S."/>
        </authorList>
    </citation>
    <scope>NUCLEOTIDE SEQUENCE [LARGE SCALE GENOMIC DNA]</scope>
    <source>
        <strain evidence="5">DSM 19684</strain>
    </source>
</reference>
<feature type="domain" description="UspA" evidence="3">
    <location>
        <begin position="1"/>
        <end position="153"/>
    </location>
</feature>
<gene>
    <name evidence="4" type="ORF">SAMN05421825_2512</name>
</gene>